<dbReference type="InterPro" id="IPR019243">
    <property type="entry name" value="DUF2202"/>
</dbReference>
<evidence type="ECO:0000256" key="1">
    <source>
        <dbReference type="SAM" id="SignalP"/>
    </source>
</evidence>
<dbReference type="InterPro" id="IPR012347">
    <property type="entry name" value="Ferritin-like"/>
</dbReference>
<organism evidence="3">
    <name type="scientific">Amphora coffeiformis</name>
    <dbReference type="NCBI Taxonomy" id="265554"/>
    <lineage>
        <taxon>Eukaryota</taxon>
        <taxon>Sar</taxon>
        <taxon>Stramenopiles</taxon>
        <taxon>Ochrophyta</taxon>
        <taxon>Bacillariophyta</taxon>
        <taxon>Bacillariophyceae</taxon>
        <taxon>Bacillariophycidae</taxon>
        <taxon>Thalassiophysales</taxon>
        <taxon>Catenulaceae</taxon>
        <taxon>Amphora</taxon>
    </lineage>
</organism>
<name>A0A7S3KY53_9STRA</name>
<keyword evidence="1" id="KW-0732">Signal</keyword>
<dbReference type="Gene3D" id="1.20.1260.10">
    <property type="match status" value="1"/>
</dbReference>
<feature type="chain" id="PRO_5031192545" description="DUF2202 domain-containing protein" evidence="1">
    <location>
        <begin position="23"/>
        <end position="289"/>
    </location>
</feature>
<accession>A0A7S3KY53</accession>
<evidence type="ECO:0000259" key="2">
    <source>
        <dbReference type="Pfam" id="PF09968"/>
    </source>
</evidence>
<dbReference type="InterPro" id="IPR009078">
    <property type="entry name" value="Ferritin-like_SF"/>
</dbReference>
<dbReference type="AlphaFoldDB" id="A0A7S3KY53"/>
<proteinExistence type="predicted"/>
<dbReference type="SUPFAM" id="SSF47240">
    <property type="entry name" value="Ferritin-like"/>
    <property type="match status" value="1"/>
</dbReference>
<protein>
    <recommendedName>
        <fullName evidence="2">DUF2202 domain-containing protein</fullName>
    </recommendedName>
</protein>
<dbReference type="CDD" id="cd01048">
    <property type="entry name" value="Ferritin_like_AB2"/>
    <property type="match status" value="1"/>
</dbReference>
<dbReference type="EMBL" id="HBIM01001690">
    <property type="protein sequence ID" value="CAE0403259.1"/>
    <property type="molecule type" value="Transcribed_RNA"/>
</dbReference>
<feature type="domain" description="DUF2202" evidence="2">
    <location>
        <begin position="120"/>
        <end position="285"/>
    </location>
</feature>
<dbReference type="Pfam" id="PF09968">
    <property type="entry name" value="DUF2202"/>
    <property type="match status" value="1"/>
</dbReference>
<feature type="signal peptide" evidence="1">
    <location>
        <begin position="1"/>
        <end position="22"/>
    </location>
</feature>
<evidence type="ECO:0000313" key="3">
    <source>
        <dbReference type="EMBL" id="CAE0403259.1"/>
    </source>
</evidence>
<gene>
    <name evidence="3" type="ORF">ACOF00016_LOCUS1478</name>
</gene>
<reference evidence="3" key="1">
    <citation type="submission" date="2021-01" db="EMBL/GenBank/DDBJ databases">
        <authorList>
            <person name="Corre E."/>
            <person name="Pelletier E."/>
            <person name="Niang G."/>
            <person name="Scheremetjew M."/>
            <person name="Finn R."/>
            <person name="Kale V."/>
            <person name="Holt S."/>
            <person name="Cochrane G."/>
            <person name="Meng A."/>
            <person name="Brown T."/>
            <person name="Cohen L."/>
        </authorList>
    </citation>
    <scope>NUCLEOTIDE SEQUENCE</scope>
    <source>
        <strain evidence="3">CCMP127</strain>
    </source>
</reference>
<sequence>MKIVSIALVTAFVVSEFTLAHGRLFGKGGGLRNFFSGRGRNTNNENELLGQTDCTREGTCDGNQNRVGGQGDCARDGTCDGNQNRVGGQGGGGDCVRSGDGTCLGLGVAGPDVVPLTDVERDELLFMRQEEKMARDVYRYHYRCWGELYPTAIVFDRIADSEQQHMGRMGELITYYSLVDPVTSNDEGNFTDTTLTKMYEDLTKNCNEYESLMEAFEVGAFIEETDIFDLRLAKNATVQAPLERAYGSLLKASYNHYNAFVRQIKAQGGTYVPRVISAGDSEAILGNTP</sequence>